<dbReference type="PANTHER" id="PTHR46268">
    <property type="entry name" value="STRESS RESPONSE PROTEIN NHAX"/>
    <property type="match status" value="1"/>
</dbReference>
<feature type="domain" description="UspA" evidence="2">
    <location>
        <begin position="3"/>
        <end position="126"/>
    </location>
</feature>
<evidence type="ECO:0000256" key="1">
    <source>
        <dbReference type="ARBA" id="ARBA00008791"/>
    </source>
</evidence>
<dbReference type="AlphaFoldDB" id="A0A830FMH7"/>
<dbReference type="Pfam" id="PF00582">
    <property type="entry name" value="Usp"/>
    <property type="match status" value="1"/>
</dbReference>
<dbReference type="InterPro" id="IPR006016">
    <property type="entry name" value="UspA"/>
</dbReference>
<dbReference type="OrthoDB" id="281037at2157"/>
<dbReference type="PRINTS" id="PR01438">
    <property type="entry name" value="UNVRSLSTRESS"/>
</dbReference>
<dbReference type="CDD" id="cd00293">
    <property type="entry name" value="USP-like"/>
    <property type="match status" value="1"/>
</dbReference>
<dbReference type="Gene3D" id="3.40.50.620">
    <property type="entry name" value="HUPs"/>
    <property type="match status" value="1"/>
</dbReference>
<dbReference type="SUPFAM" id="SSF52402">
    <property type="entry name" value="Adenine nucleotide alpha hydrolases-like"/>
    <property type="match status" value="1"/>
</dbReference>
<reference evidence="3" key="1">
    <citation type="journal article" date="2014" name="Int. J. Syst. Evol. Microbiol.">
        <title>Complete genome sequence of Corynebacterium casei LMG S-19264T (=DSM 44701T), isolated from a smear-ripened cheese.</title>
        <authorList>
            <consortium name="US DOE Joint Genome Institute (JGI-PGF)"/>
            <person name="Walter F."/>
            <person name="Albersmeier A."/>
            <person name="Kalinowski J."/>
            <person name="Ruckert C."/>
        </authorList>
    </citation>
    <scope>NUCLEOTIDE SEQUENCE</scope>
    <source>
        <strain evidence="3">JCM 19596</strain>
    </source>
</reference>
<keyword evidence="4" id="KW-1185">Reference proteome</keyword>
<dbReference type="Proteomes" id="UP000607197">
    <property type="component" value="Unassembled WGS sequence"/>
</dbReference>
<comment type="caution">
    <text evidence="3">The sequence shown here is derived from an EMBL/GenBank/DDBJ whole genome shotgun (WGS) entry which is preliminary data.</text>
</comment>
<dbReference type="RefSeq" id="WP_188978306.1">
    <property type="nucleotide sequence ID" value="NZ_BMPG01000002.1"/>
</dbReference>
<dbReference type="PANTHER" id="PTHR46268:SF6">
    <property type="entry name" value="UNIVERSAL STRESS PROTEIN UP12"/>
    <property type="match status" value="1"/>
</dbReference>
<accession>A0A830FMH7</accession>
<name>A0A830FMH7_9EURY</name>
<sequence>MYTVLVAIDDDRERALEQAEAIADLPGRDEVEAILFHNFEDNPEGASVNQVAAVRRAREKLEDAGVTVQLAEGSGESTESILDAADDHDVDAVCVAARKRTPAGKVLFGSVTQGVILSSSRPVIVCGEA</sequence>
<evidence type="ECO:0000313" key="4">
    <source>
        <dbReference type="Proteomes" id="UP000607197"/>
    </source>
</evidence>
<dbReference type="InterPro" id="IPR006015">
    <property type="entry name" value="Universal_stress_UspA"/>
</dbReference>
<reference evidence="3" key="2">
    <citation type="submission" date="2020-09" db="EMBL/GenBank/DDBJ databases">
        <authorList>
            <person name="Sun Q."/>
            <person name="Ohkuma M."/>
        </authorList>
    </citation>
    <scope>NUCLEOTIDE SEQUENCE</scope>
    <source>
        <strain evidence="3">JCM 19596</strain>
    </source>
</reference>
<evidence type="ECO:0000313" key="3">
    <source>
        <dbReference type="EMBL" id="GGL61072.1"/>
    </source>
</evidence>
<dbReference type="InterPro" id="IPR014729">
    <property type="entry name" value="Rossmann-like_a/b/a_fold"/>
</dbReference>
<proteinExistence type="inferred from homology"/>
<comment type="similarity">
    <text evidence="1">Belongs to the universal stress protein A family.</text>
</comment>
<gene>
    <name evidence="3" type="ORF">GCM10009039_19030</name>
</gene>
<protein>
    <recommendedName>
        <fullName evidence="2">UspA domain-containing protein</fullName>
    </recommendedName>
</protein>
<organism evidence="3 4">
    <name type="scientific">Halocalculus aciditolerans</name>
    <dbReference type="NCBI Taxonomy" id="1383812"/>
    <lineage>
        <taxon>Archaea</taxon>
        <taxon>Methanobacteriati</taxon>
        <taxon>Methanobacteriota</taxon>
        <taxon>Stenosarchaea group</taxon>
        <taxon>Halobacteria</taxon>
        <taxon>Halobacteriales</taxon>
        <taxon>Halobacteriaceae</taxon>
        <taxon>Halocalculus</taxon>
    </lineage>
</organism>
<dbReference type="EMBL" id="BMPG01000002">
    <property type="protein sequence ID" value="GGL61072.1"/>
    <property type="molecule type" value="Genomic_DNA"/>
</dbReference>
<evidence type="ECO:0000259" key="2">
    <source>
        <dbReference type="Pfam" id="PF00582"/>
    </source>
</evidence>